<dbReference type="CDD" id="cd00712">
    <property type="entry name" value="AsnB"/>
    <property type="match status" value="1"/>
</dbReference>
<evidence type="ECO:0000256" key="9">
    <source>
        <dbReference type="PIRSR" id="PIRSR001589-2"/>
    </source>
</evidence>
<dbReference type="PIRSF" id="PIRSF001589">
    <property type="entry name" value="Asn_synthetase_glu-h"/>
    <property type="match status" value="1"/>
</dbReference>
<feature type="binding site" evidence="9">
    <location>
        <position position="102"/>
    </location>
    <ligand>
        <name>L-glutamine</name>
        <dbReference type="ChEBI" id="CHEBI:58359"/>
    </ligand>
</feature>
<evidence type="ECO:0000256" key="5">
    <source>
        <dbReference type="ARBA" id="ARBA00022840"/>
    </source>
</evidence>
<evidence type="ECO:0000256" key="3">
    <source>
        <dbReference type="ARBA" id="ARBA00012737"/>
    </source>
</evidence>
<dbReference type="GO" id="GO:0006529">
    <property type="term" value="P:asparagine biosynthetic process"/>
    <property type="evidence" value="ECO:0007669"/>
    <property type="project" value="UniProtKB-KW"/>
</dbReference>
<feature type="domain" description="Glutamine amidotransferase type-2" evidence="11">
    <location>
        <begin position="2"/>
        <end position="216"/>
    </location>
</feature>
<evidence type="ECO:0000256" key="10">
    <source>
        <dbReference type="PIRSR" id="PIRSR001589-3"/>
    </source>
</evidence>
<feature type="active site" description="For GATase activity" evidence="8">
    <location>
        <position position="2"/>
    </location>
</feature>
<dbReference type="SUPFAM" id="SSF56235">
    <property type="entry name" value="N-terminal nucleophile aminohydrolases (Ntn hydrolases)"/>
    <property type="match status" value="1"/>
</dbReference>
<accession>A0A410G857</accession>
<dbReference type="Proteomes" id="UP000283474">
    <property type="component" value="Chromosome"/>
</dbReference>
<protein>
    <recommendedName>
        <fullName evidence="3">asparagine synthase (glutamine-hydrolyzing)</fullName>
        <ecNumber evidence="3">6.3.5.4</ecNumber>
    </recommendedName>
</protein>
<dbReference type="CDD" id="cd01991">
    <property type="entry name" value="Asn_synthase_B_C"/>
    <property type="match status" value="1"/>
</dbReference>
<gene>
    <name evidence="12" type="primary">asnB</name>
    <name evidence="12" type="ORF">CKA81_00510</name>
</gene>
<feature type="binding site" evidence="9">
    <location>
        <begin position="377"/>
        <end position="378"/>
    </location>
    <ligand>
        <name>ATP</name>
        <dbReference type="ChEBI" id="CHEBI:30616"/>
    </ligand>
</feature>
<dbReference type="OrthoDB" id="9763290at2"/>
<dbReference type="InterPro" id="IPR001962">
    <property type="entry name" value="Asn_synthase"/>
</dbReference>
<evidence type="ECO:0000256" key="7">
    <source>
        <dbReference type="ARBA" id="ARBA00048741"/>
    </source>
</evidence>
<keyword evidence="13" id="KW-1185">Reference proteome</keyword>
<dbReference type="PANTHER" id="PTHR43284:SF1">
    <property type="entry name" value="ASPARAGINE SYNTHETASE"/>
    <property type="match status" value="1"/>
</dbReference>
<dbReference type="Gene3D" id="3.60.20.10">
    <property type="entry name" value="Glutamine Phosphoribosylpyrophosphate, subunit 1, domain 1"/>
    <property type="match status" value="1"/>
</dbReference>
<dbReference type="RefSeq" id="WP_128353542.1">
    <property type="nucleotide sequence ID" value="NZ_CP022987.1"/>
</dbReference>
<organism evidence="12 13">
    <name type="scientific">Pollutimonas thiosulfatoxidans</name>
    <dbReference type="NCBI Taxonomy" id="2028345"/>
    <lineage>
        <taxon>Bacteria</taxon>
        <taxon>Pseudomonadati</taxon>
        <taxon>Pseudomonadota</taxon>
        <taxon>Betaproteobacteria</taxon>
        <taxon>Burkholderiales</taxon>
        <taxon>Alcaligenaceae</taxon>
        <taxon>Pollutimonas</taxon>
    </lineage>
</organism>
<evidence type="ECO:0000256" key="6">
    <source>
        <dbReference type="ARBA" id="ARBA00022962"/>
    </source>
</evidence>
<dbReference type="PROSITE" id="PS51278">
    <property type="entry name" value="GATASE_TYPE_2"/>
    <property type="match status" value="1"/>
</dbReference>
<dbReference type="EMBL" id="CP022987">
    <property type="protein sequence ID" value="QAA92494.1"/>
    <property type="molecule type" value="Genomic_DNA"/>
</dbReference>
<evidence type="ECO:0000256" key="8">
    <source>
        <dbReference type="PIRSR" id="PIRSR001589-1"/>
    </source>
</evidence>
<evidence type="ECO:0000256" key="4">
    <source>
        <dbReference type="ARBA" id="ARBA00022741"/>
    </source>
</evidence>
<comment type="pathway">
    <text evidence="1">Amino-acid biosynthesis; L-asparagine biosynthesis; L-asparagine from L-aspartate (L-Gln route): step 1/1.</text>
</comment>
<dbReference type="GO" id="GO:0005524">
    <property type="term" value="F:ATP binding"/>
    <property type="evidence" value="ECO:0007669"/>
    <property type="project" value="UniProtKB-KW"/>
</dbReference>
<evidence type="ECO:0000313" key="13">
    <source>
        <dbReference type="Proteomes" id="UP000283474"/>
    </source>
</evidence>
<evidence type="ECO:0000256" key="2">
    <source>
        <dbReference type="ARBA" id="ARBA00005752"/>
    </source>
</evidence>
<dbReference type="PANTHER" id="PTHR43284">
    <property type="entry name" value="ASPARAGINE SYNTHETASE (GLUTAMINE-HYDROLYZING)"/>
    <property type="match status" value="1"/>
</dbReference>
<evidence type="ECO:0000313" key="12">
    <source>
        <dbReference type="EMBL" id="QAA92494.1"/>
    </source>
</evidence>
<dbReference type="InterPro" id="IPR051786">
    <property type="entry name" value="ASN_synthetase/amidase"/>
</dbReference>
<evidence type="ECO:0000259" key="11">
    <source>
        <dbReference type="PROSITE" id="PS51278"/>
    </source>
</evidence>
<dbReference type="InterPro" id="IPR033738">
    <property type="entry name" value="AsnB_N"/>
</dbReference>
<comment type="catalytic activity">
    <reaction evidence="7">
        <text>L-aspartate + L-glutamine + ATP + H2O = L-asparagine + L-glutamate + AMP + diphosphate + H(+)</text>
        <dbReference type="Rhea" id="RHEA:12228"/>
        <dbReference type="ChEBI" id="CHEBI:15377"/>
        <dbReference type="ChEBI" id="CHEBI:15378"/>
        <dbReference type="ChEBI" id="CHEBI:29985"/>
        <dbReference type="ChEBI" id="CHEBI:29991"/>
        <dbReference type="ChEBI" id="CHEBI:30616"/>
        <dbReference type="ChEBI" id="CHEBI:33019"/>
        <dbReference type="ChEBI" id="CHEBI:58048"/>
        <dbReference type="ChEBI" id="CHEBI:58359"/>
        <dbReference type="ChEBI" id="CHEBI:456215"/>
        <dbReference type="EC" id="6.3.5.4"/>
    </reaction>
</comment>
<evidence type="ECO:0000256" key="1">
    <source>
        <dbReference type="ARBA" id="ARBA00005187"/>
    </source>
</evidence>
<proteinExistence type="inferred from homology"/>
<feature type="site" description="Important for beta-aspartyl-AMP intermediate formation" evidence="10">
    <location>
        <position position="379"/>
    </location>
</feature>
<dbReference type="KEGG" id="pus:CKA81_00510"/>
<dbReference type="InterPro" id="IPR017932">
    <property type="entry name" value="GATase_2_dom"/>
</dbReference>
<sequence length="639" mass="70616">MCGIVGVWGPMADKRSVLQEGCRRMRHRGPDSEGYWEDSEAGLALGHVRLAILDLTPAGHQPMVSACGRYALVLNGEIYNHLQLRATLASQGQAPDWRGHSDTETVLAGFAAWGVEATLQAAVGMFAMALWDRQDRVLTLMRDRLGEKPLYLGYAGDTFVFASELKALARMPALDRNLDRRALSLLLRHNYIPAPYSIYAAVGKLLPGTLVQLTATHLRRRELPPAQTYWSVEGAAQAGREHPLSFDTDEAAVDALESVLGNAVQGQMIADVELGAFLSGGIDSSLIVALMQKAQSQPVRSFSIGFDDPAFNEAQHAAAVAQQLGTRHTELYVSADDALAVVPQLAGMYDEPFADSSQIPTVLVTRMARQHVTVALSGDGGDELFGGYSRYFRADQWWRKRAAIPAMLRGPLSAGARAAAGLLPTGHRRDRLDKLSQAMGAPHAGVFYRQFVSYWKDPATALINAQAPHTLFDDPGEGEFFQRMMQLDAATYLPDDILVKVDRAAMACSLETRVPMIDHRVFEFAQRLPLGYKIRDGRGKWLLRQLLYRHVPQAMVDRPKKGFSVPMAAWLRGPLQDWGAALLDPVRLRDGGIFHAAPVMQKWREHQAGKHDWSTHLWSVLMTQAWLEQTRINDSERGA</sequence>
<comment type="similarity">
    <text evidence="2">Belongs to the asparagine synthetase family.</text>
</comment>
<dbReference type="NCBIfam" id="TIGR01536">
    <property type="entry name" value="asn_synth_AEB"/>
    <property type="match status" value="1"/>
</dbReference>
<keyword evidence="6 8" id="KW-0315">Glutamine amidotransferase</keyword>
<reference evidence="12 13" key="1">
    <citation type="submission" date="2017-08" db="EMBL/GenBank/DDBJ databases">
        <authorList>
            <person name="Park S.-J."/>
            <person name="Kim H."/>
        </authorList>
    </citation>
    <scope>NUCLEOTIDE SEQUENCE [LARGE SCALE GENOMIC DNA]</scope>
    <source>
        <strain evidence="13">ye3</strain>
    </source>
</reference>
<keyword evidence="5 9" id="KW-0067">ATP-binding</keyword>
<dbReference type="InterPro" id="IPR014729">
    <property type="entry name" value="Rossmann-like_a/b/a_fold"/>
</dbReference>
<dbReference type="InterPro" id="IPR006426">
    <property type="entry name" value="Asn_synth_AEB"/>
</dbReference>
<dbReference type="GO" id="GO:0005829">
    <property type="term" value="C:cytosol"/>
    <property type="evidence" value="ECO:0007669"/>
    <property type="project" value="TreeGrafter"/>
</dbReference>
<dbReference type="SUPFAM" id="SSF52402">
    <property type="entry name" value="Adenine nucleotide alpha hydrolases-like"/>
    <property type="match status" value="1"/>
</dbReference>
<dbReference type="Pfam" id="PF00733">
    <property type="entry name" value="Asn_synthase"/>
    <property type="match status" value="1"/>
</dbReference>
<dbReference type="InterPro" id="IPR029055">
    <property type="entry name" value="Ntn_hydrolases_N"/>
</dbReference>
<dbReference type="EC" id="6.3.5.4" evidence="3"/>
<keyword evidence="8" id="KW-0028">Amino-acid biosynthesis</keyword>
<dbReference type="GO" id="GO:0004066">
    <property type="term" value="F:asparagine synthase (glutamine-hydrolyzing) activity"/>
    <property type="evidence" value="ECO:0007669"/>
    <property type="project" value="UniProtKB-EC"/>
</dbReference>
<dbReference type="Pfam" id="PF13522">
    <property type="entry name" value="GATase_6"/>
    <property type="match status" value="1"/>
</dbReference>
<dbReference type="Gene3D" id="3.40.50.620">
    <property type="entry name" value="HUPs"/>
    <property type="match status" value="1"/>
</dbReference>
<keyword evidence="4 9" id="KW-0547">Nucleotide-binding</keyword>
<name>A0A410G857_9BURK</name>
<feature type="binding site" evidence="9">
    <location>
        <position position="304"/>
    </location>
    <ligand>
        <name>ATP</name>
        <dbReference type="ChEBI" id="CHEBI:30616"/>
    </ligand>
</feature>
<dbReference type="AlphaFoldDB" id="A0A410G857"/>
<keyword evidence="8" id="KW-0061">Asparagine biosynthesis</keyword>